<dbReference type="InterPro" id="IPR039420">
    <property type="entry name" value="WalR-like"/>
</dbReference>
<dbReference type="InterPro" id="IPR011006">
    <property type="entry name" value="CheY-like_superfamily"/>
</dbReference>
<evidence type="ECO:0000313" key="6">
    <source>
        <dbReference type="EMBL" id="MBG9390558.1"/>
    </source>
</evidence>
<feature type="domain" description="Response regulatory" evidence="5">
    <location>
        <begin position="12"/>
        <end position="128"/>
    </location>
</feature>
<evidence type="ECO:0000313" key="7">
    <source>
        <dbReference type="Proteomes" id="UP000651050"/>
    </source>
</evidence>
<dbReference type="AlphaFoldDB" id="A0A931MJ98"/>
<feature type="modified residue" description="4-aspartylphosphate" evidence="3">
    <location>
        <position position="63"/>
    </location>
</feature>
<dbReference type="PROSITE" id="PS50110">
    <property type="entry name" value="RESPONSE_REGULATORY"/>
    <property type="match status" value="1"/>
</dbReference>
<keyword evidence="7" id="KW-1185">Reference proteome</keyword>
<dbReference type="SMART" id="SM00448">
    <property type="entry name" value="REC"/>
    <property type="match status" value="1"/>
</dbReference>
<dbReference type="PANTHER" id="PTHR43214">
    <property type="entry name" value="TWO-COMPONENT RESPONSE REGULATOR"/>
    <property type="match status" value="1"/>
</dbReference>
<evidence type="ECO:0000259" key="4">
    <source>
        <dbReference type="PROSITE" id="PS50043"/>
    </source>
</evidence>
<evidence type="ECO:0000256" key="1">
    <source>
        <dbReference type="ARBA" id="ARBA00022553"/>
    </source>
</evidence>
<keyword evidence="2" id="KW-0238">DNA-binding</keyword>
<gene>
    <name evidence="6" type="ORF">I5803_21180</name>
</gene>
<proteinExistence type="predicted"/>
<dbReference type="GO" id="GO:0003677">
    <property type="term" value="F:DNA binding"/>
    <property type="evidence" value="ECO:0007669"/>
    <property type="project" value="UniProtKB-KW"/>
</dbReference>
<dbReference type="EMBL" id="JADWYS010000001">
    <property type="protein sequence ID" value="MBG9390558.1"/>
    <property type="molecule type" value="Genomic_DNA"/>
</dbReference>
<accession>A0A931MJ98</accession>
<keyword evidence="1 3" id="KW-0597">Phosphoprotein</keyword>
<dbReference type="Gene3D" id="3.40.50.2300">
    <property type="match status" value="1"/>
</dbReference>
<dbReference type="PROSITE" id="PS50043">
    <property type="entry name" value="HTH_LUXR_2"/>
    <property type="match status" value="1"/>
</dbReference>
<dbReference type="PANTHER" id="PTHR43214:SF43">
    <property type="entry name" value="TWO-COMPONENT RESPONSE REGULATOR"/>
    <property type="match status" value="1"/>
</dbReference>
<dbReference type="InterPro" id="IPR058245">
    <property type="entry name" value="NreC/VraR/RcsB-like_REC"/>
</dbReference>
<reference evidence="6" key="1">
    <citation type="submission" date="2020-11" db="EMBL/GenBank/DDBJ databases">
        <title>Bacterial whole genome sequence for Caenimonas sp. DR4.4.</title>
        <authorList>
            <person name="Le V."/>
            <person name="Ko S.-R."/>
            <person name="Ahn C.-Y."/>
            <person name="Oh H.-M."/>
        </authorList>
    </citation>
    <scope>NUCLEOTIDE SEQUENCE</scope>
    <source>
        <strain evidence="6">DR4.4</strain>
    </source>
</reference>
<dbReference type="GO" id="GO:0006355">
    <property type="term" value="P:regulation of DNA-templated transcription"/>
    <property type="evidence" value="ECO:0007669"/>
    <property type="project" value="InterPro"/>
</dbReference>
<evidence type="ECO:0000256" key="2">
    <source>
        <dbReference type="ARBA" id="ARBA00023125"/>
    </source>
</evidence>
<evidence type="ECO:0000259" key="5">
    <source>
        <dbReference type="PROSITE" id="PS50110"/>
    </source>
</evidence>
<dbReference type="SUPFAM" id="SSF52172">
    <property type="entry name" value="CheY-like"/>
    <property type="match status" value="1"/>
</dbReference>
<dbReference type="RefSeq" id="WP_196988292.1">
    <property type="nucleotide sequence ID" value="NZ_JADWYS010000001.1"/>
</dbReference>
<organism evidence="6 7">
    <name type="scientific">Caenimonas aquaedulcis</name>
    <dbReference type="NCBI Taxonomy" id="2793270"/>
    <lineage>
        <taxon>Bacteria</taxon>
        <taxon>Pseudomonadati</taxon>
        <taxon>Pseudomonadota</taxon>
        <taxon>Betaproteobacteria</taxon>
        <taxon>Burkholderiales</taxon>
        <taxon>Comamonadaceae</taxon>
        <taxon>Caenimonas</taxon>
    </lineage>
</organism>
<dbReference type="Pfam" id="PF00196">
    <property type="entry name" value="GerE"/>
    <property type="match status" value="1"/>
</dbReference>
<comment type="caution">
    <text evidence="6">The sequence shown here is derived from an EMBL/GenBank/DDBJ whole genome shotgun (WGS) entry which is preliminary data.</text>
</comment>
<dbReference type="SMART" id="SM00421">
    <property type="entry name" value="HTH_LUXR"/>
    <property type="match status" value="1"/>
</dbReference>
<protein>
    <submittedName>
        <fullName evidence="6">Response regulator transcription factor</fullName>
    </submittedName>
</protein>
<name>A0A931MJ98_9BURK</name>
<evidence type="ECO:0000256" key="3">
    <source>
        <dbReference type="PROSITE-ProRule" id="PRU00169"/>
    </source>
</evidence>
<dbReference type="InterPro" id="IPR016032">
    <property type="entry name" value="Sig_transdc_resp-reg_C-effctor"/>
</dbReference>
<dbReference type="InterPro" id="IPR001789">
    <property type="entry name" value="Sig_transdc_resp-reg_receiver"/>
</dbReference>
<dbReference type="Pfam" id="PF00072">
    <property type="entry name" value="Response_reg"/>
    <property type="match status" value="1"/>
</dbReference>
<dbReference type="InterPro" id="IPR000792">
    <property type="entry name" value="Tscrpt_reg_LuxR_C"/>
</dbReference>
<dbReference type="GO" id="GO:0000160">
    <property type="term" value="P:phosphorelay signal transduction system"/>
    <property type="evidence" value="ECO:0007669"/>
    <property type="project" value="InterPro"/>
</dbReference>
<feature type="domain" description="HTH luxR-type" evidence="4">
    <location>
        <begin position="150"/>
        <end position="215"/>
    </location>
</feature>
<dbReference type="CDD" id="cd17535">
    <property type="entry name" value="REC_NarL-like"/>
    <property type="match status" value="1"/>
</dbReference>
<dbReference type="CDD" id="cd06170">
    <property type="entry name" value="LuxR_C_like"/>
    <property type="match status" value="1"/>
</dbReference>
<dbReference type="Proteomes" id="UP000651050">
    <property type="component" value="Unassembled WGS sequence"/>
</dbReference>
<dbReference type="PRINTS" id="PR00038">
    <property type="entry name" value="HTHLUXR"/>
</dbReference>
<dbReference type="SUPFAM" id="SSF46894">
    <property type="entry name" value="C-terminal effector domain of the bipartite response regulators"/>
    <property type="match status" value="1"/>
</dbReference>
<sequence length="218" mass="23597">MTPQISSNRPIRVGIVDDHAITRYALTRQIRAQEHLVLAGEAGNGNEALEMVRRGGMDVMLLDLMMPGAGALDVLHRIKARAPDLGIIVFTNYPPDRYAVNALRLGANAYLGKQCEPGEIIKAIGMTAKGERYLTPDVGELLARAVGGPAGEPHEQLTQREFQLLLHFAKGESSAEIAQSLSLSPKTVSTYRSVLLKKMAAKSNSELTHYAVAKGLLD</sequence>